<evidence type="ECO:0008006" key="4">
    <source>
        <dbReference type="Google" id="ProtNLM"/>
    </source>
</evidence>
<gene>
    <name evidence="2" type="ORF">BDV96DRAFT_496129</name>
</gene>
<dbReference type="OrthoDB" id="5427091at2759"/>
<evidence type="ECO:0000313" key="3">
    <source>
        <dbReference type="Proteomes" id="UP000799770"/>
    </source>
</evidence>
<feature type="transmembrane region" description="Helical" evidence="1">
    <location>
        <begin position="209"/>
        <end position="226"/>
    </location>
</feature>
<keyword evidence="1" id="KW-0472">Membrane</keyword>
<reference evidence="2" key="1">
    <citation type="journal article" date="2020" name="Stud. Mycol.">
        <title>101 Dothideomycetes genomes: a test case for predicting lifestyles and emergence of pathogens.</title>
        <authorList>
            <person name="Haridas S."/>
            <person name="Albert R."/>
            <person name="Binder M."/>
            <person name="Bloem J."/>
            <person name="Labutti K."/>
            <person name="Salamov A."/>
            <person name="Andreopoulos B."/>
            <person name="Baker S."/>
            <person name="Barry K."/>
            <person name="Bills G."/>
            <person name="Bluhm B."/>
            <person name="Cannon C."/>
            <person name="Castanera R."/>
            <person name="Culley D."/>
            <person name="Daum C."/>
            <person name="Ezra D."/>
            <person name="Gonzalez J."/>
            <person name="Henrissat B."/>
            <person name="Kuo A."/>
            <person name="Liang C."/>
            <person name="Lipzen A."/>
            <person name="Lutzoni F."/>
            <person name="Magnuson J."/>
            <person name="Mondo S."/>
            <person name="Nolan M."/>
            <person name="Ohm R."/>
            <person name="Pangilinan J."/>
            <person name="Park H.-J."/>
            <person name="Ramirez L."/>
            <person name="Alfaro M."/>
            <person name="Sun H."/>
            <person name="Tritt A."/>
            <person name="Yoshinaga Y."/>
            <person name="Zwiers L.-H."/>
            <person name="Turgeon B."/>
            <person name="Goodwin S."/>
            <person name="Spatafora J."/>
            <person name="Crous P."/>
            <person name="Grigoriev I."/>
        </authorList>
    </citation>
    <scope>NUCLEOTIDE SEQUENCE</scope>
    <source>
        <strain evidence="2">CBS 627.86</strain>
    </source>
</reference>
<protein>
    <recommendedName>
        <fullName evidence="4">PSI domain-containing protein</fullName>
    </recommendedName>
</protein>
<keyword evidence="1" id="KW-1133">Transmembrane helix</keyword>
<feature type="transmembrane region" description="Helical" evidence="1">
    <location>
        <begin position="112"/>
        <end position="135"/>
    </location>
</feature>
<keyword evidence="1" id="KW-0812">Transmembrane</keyword>
<dbReference type="Proteomes" id="UP000799770">
    <property type="component" value="Unassembled WGS sequence"/>
</dbReference>
<name>A0A6A5Z5A3_9PLEO</name>
<dbReference type="EMBL" id="ML977327">
    <property type="protein sequence ID" value="KAF2113598.1"/>
    <property type="molecule type" value="Genomic_DNA"/>
</dbReference>
<accession>A0A6A5Z5A3</accession>
<organism evidence="2 3">
    <name type="scientific">Lophiotrema nucula</name>
    <dbReference type="NCBI Taxonomy" id="690887"/>
    <lineage>
        <taxon>Eukaryota</taxon>
        <taxon>Fungi</taxon>
        <taxon>Dikarya</taxon>
        <taxon>Ascomycota</taxon>
        <taxon>Pezizomycotina</taxon>
        <taxon>Dothideomycetes</taxon>
        <taxon>Pleosporomycetidae</taxon>
        <taxon>Pleosporales</taxon>
        <taxon>Lophiotremataceae</taxon>
        <taxon>Lophiotrema</taxon>
    </lineage>
</organism>
<evidence type="ECO:0000313" key="2">
    <source>
        <dbReference type="EMBL" id="KAF2113598.1"/>
    </source>
</evidence>
<evidence type="ECO:0000256" key="1">
    <source>
        <dbReference type="SAM" id="Phobius"/>
    </source>
</evidence>
<proteinExistence type="predicted"/>
<keyword evidence="3" id="KW-1185">Reference proteome</keyword>
<sequence length="227" mass="25987">MALNCPTIVQPSFDTSLYNVSEILQQRWDHSPTHDKERLAKCWGYSDCGDCHRSDGFCGWCAISSTCLPLPMDPLSRAFPLLSPMRYKFICAMGPERFELRTSGLGCQVSTITFLTSIATIFCTLFGVLVLLGLIKCVKGIRFASRAKKGGWVVYGDGSEEVWVRKSGSWGRWWRRVIGRSKEDEILMLDGGTKERSWWTWYVYCTRRLYFIILKNVSTIVYLFLLS</sequence>
<dbReference type="AlphaFoldDB" id="A0A6A5Z5A3"/>